<gene>
    <name evidence="2" type="ORF">DSM106972_081240</name>
</gene>
<keyword evidence="3" id="KW-1185">Reference proteome</keyword>
<keyword evidence="1" id="KW-0812">Transmembrane</keyword>
<proteinExistence type="predicted"/>
<feature type="transmembrane region" description="Helical" evidence="1">
    <location>
        <begin position="6"/>
        <end position="39"/>
    </location>
</feature>
<organism evidence="2 3">
    <name type="scientific">Dulcicalothrix desertica PCC 7102</name>
    <dbReference type="NCBI Taxonomy" id="232991"/>
    <lineage>
        <taxon>Bacteria</taxon>
        <taxon>Bacillati</taxon>
        <taxon>Cyanobacteriota</taxon>
        <taxon>Cyanophyceae</taxon>
        <taxon>Nostocales</taxon>
        <taxon>Calotrichaceae</taxon>
        <taxon>Dulcicalothrix</taxon>
    </lineage>
</organism>
<evidence type="ECO:0000313" key="3">
    <source>
        <dbReference type="Proteomes" id="UP000271624"/>
    </source>
</evidence>
<name>A0A3S1ASN2_9CYAN</name>
<keyword evidence="1" id="KW-0472">Membrane</keyword>
<reference evidence="2" key="2">
    <citation type="journal article" date="2019" name="Genome Biol. Evol.">
        <title>Day and night: Metabolic profiles and evolutionary relationships of six axenic non-marine cyanobacteria.</title>
        <authorList>
            <person name="Will S.E."/>
            <person name="Henke P."/>
            <person name="Boedeker C."/>
            <person name="Huang S."/>
            <person name="Brinkmann H."/>
            <person name="Rohde M."/>
            <person name="Jarek M."/>
            <person name="Friedl T."/>
            <person name="Seufert S."/>
            <person name="Schumacher M."/>
            <person name="Overmann J."/>
            <person name="Neumann-Schaal M."/>
            <person name="Petersen J."/>
        </authorList>
    </citation>
    <scope>NUCLEOTIDE SEQUENCE [LARGE SCALE GENOMIC DNA]</scope>
    <source>
        <strain evidence="2">PCC 7102</strain>
    </source>
</reference>
<evidence type="ECO:0000313" key="2">
    <source>
        <dbReference type="EMBL" id="RUS98495.1"/>
    </source>
</evidence>
<protein>
    <submittedName>
        <fullName evidence="2">Uncharacterized protein</fullName>
    </submittedName>
</protein>
<comment type="caution">
    <text evidence="2">The sequence shown here is derived from an EMBL/GenBank/DDBJ whole genome shotgun (WGS) entry which is preliminary data.</text>
</comment>
<dbReference type="RefSeq" id="WP_127086170.1">
    <property type="nucleotide sequence ID" value="NZ_RSCL01000029.1"/>
</dbReference>
<keyword evidence="1" id="KW-1133">Transmembrane helix</keyword>
<dbReference type="Proteomes" id="UP000271624">
    <property type="component" value="Unassembled WGS sequence"/>
</dbReference>
<evidence type="ECO:0000256" key="1">
    <source>
        <dbReference type="SAM" id="Phobius"/>
    </source>
</evidence>
<dbReference type="EMBL" id="RSCL01000029">
    <property type="protein sequence ID" value="RUS98495.1"/>
    <property type="molecule type" value="Genomic_DNA"/>
</dbReference>
<reference evidence="2" key="1">
    <citation type="submission" date="2018-12" db="EMBL/GenBank/DDBJ databases">
        <authorList>
            <person name="Will S."/>
            <person name="Neumann-Schaal M."/>
            <person name="Henke P."/>
        </authorList>
    </citation>
    <scope>NUCLEOTIDE SEQUENCE</scope>
    <source>
        <strain evidence="2">PCC 7102</strain>
    </source>
</reference>
<accession>A0A3S1ASN2</accession>
<sequence>MYVHLFAAFVGWLLFTILVKILKVTAVIALIITAVVVTIQISNRVDPRELWQEVTQYSQSINNVETARPFVIISSMNGM</sequence>
<dbReference type="AlphaFoldDB" id="A0A3S1ASN2"/>